<reference evidence="2 3" key="1">
    <citation type="submission" date="2023-07" db="EMBL/GenBank/DDBJ databases">
        <authorList>
            <person name="Peeters C."/>
        </authorList>
    </citation>
    <scope>NUCLEOTIDE SEQUENCE [LARGE SCALE GENOMIC DNA]</scope>
    <source>
        <strain evidence="2 3">LMG 18096</strain>
    </source>
</reference>
<protein>
    <recommendedName>
        <fullName evidence="4">Transmembrane protein</fullName>
    </recommendedName>
</protein>
<accession>A0ABC8QCP3</accession>
<keyword evidence="1" id="KW-1133">Transmembrane helix</keyword>
<keyword evidence="1" id="KW-0812">Transmembrane</keyword>
<feature type="transmembrane region" description="Helical" evidence="1">
    <location>
        <begin position="50"/>
        <end position="73"/>
    </location>
</feature>
<evidence type="ECO:0000313" key="3">
    <source>
        <dbReference type="Proteomes" id="UP001189663"/>
    </source>
</evidence>
<dbReference type="RefSeq" id="WP_316683983.1">
    <property type="nucleotide sequence ID" value="NZ_CATZAT010000005.1"/>
</dbReference>
<proteinExistence type="predicted"/>
<dbReference type="AlphaFoldDB" id="A0ABC8QCP3"/>
<dbReference type="Proteomes" id="UP001189663">
    <property type="component" value="Unassembled WGS sequence"/>
</dbReference>
<evidence type="ECO:0008006" key="4">
    <source>
        <dbReference type="Google" id="ProtNLM"/>
    </source>
</evidence>
<keyword evidence="3" id="KW-1185">Reference proteome</keyword>
<sequence length="79" mass="8535">MDIHSQGLWVAACLIGCTVFSVVLCIRVLPSPVDSLSAAELPHLRRSNKLVLGWVVLACSNLVIGHLIAYHMLGSRPIC</sequence>
<comment type="caution">
    <text evidence="2">The sequence shown here is derived from an EMBL/GenBank/DDBJ whole genome shotgun (WGS) entry which is preliminary data.</text>
</comment>
<evidence type="ECO:0000256" key="1">
    <source>
        <dbReference type="SAM" id="Phobius"/>
    </source>
</evidence>
<gene>
    <name evidence="2" type="ORF">LMG18096_02725</name>
</gene>
<organism evidence="2 3">
    <name type="scientific">Ralstonia holmesii</name>
    <dbReference type="NCBI Taxonomy" id="3058602"/>
    <lineage>
        <taxon>Bacteria</taxon>
        <taxon>Pseudomonadati</taxon>
        <taxon>Pseudomonadota</taxon>
        <taxon>Betaproteobacteria</taxon>
        <taxon>Burkholderiales</taxon>
        <taxon>Burkholderiaceae</taxon>
        <taxon>Ralstonia</taxon>
    </lineage>
</organism>
<evidence type="ECO:0000313" key="2">
    <source>
        <dbReference type="EMBL" id="CAJ0792755.1"/>
    </source>
</evidence>
<feature type="transmembrane region" description="Helical" evidence="1">
    <location>
        <begin position="6"/>
        <end position="29"/>
    </location>
</feature>
<keyword evidence="1" id="KW-0472">Membrane</keyword>
<dbReference type="EMBL" id="CATZAT010000005">
    <property type="protein sequence ID" value="CAJ0792755.1"/>
    <property type="molecule type" value="Genomic_DNA"/>
</dbReference>
<name>A0ABC8QCP3_9RALS</name>